<dbReference type="Pfam" id="PF02515">
    <property type="entry name" value="CoA_transf_3"/>
    <property type="match status" value="2"/>
</dbReference>
<reference evidence="1" key="2">
    <citation type="journal article" date="2004" name="Mol. Microbiol.">
        <title>The Pseudomonas siderophore quinolobactin is synthesized from xanthurenic acid, an intermediate of the kynurenine pathway.</title>
        <authorList>
            <person name="Matthijs S."/>
            <person name="Baysse C."/>
            <person name="Koedam N."/>
            <person name="Tehrani K.A."/>
            <person name="Verheyden L."/>
            <person name="Budzikiewicz H."/>
            <person name="Schaefer M."/>
            <person name="Hoorelbeke B."/>
            <person name="Meyer J.-M."/>
            <person name="De Greve H."/>
            <person name="Cornelis P."/>
        </authorList>
    </citation>
    <scope>NUCLEOTIDE SEQUENCE</scope>
    <source>
        <strain evidence="1">ATCC 17400</strain>
    </source>
</reference>
<gene>
    <name evidence="1" type="primary">qbsK</name>
</gene>
<organism evidence="1">
    <name type="scientific">Pseudomonas fluorescens</name>
    <dbReference type="NCBI Taxonomy" id="294"/>
    <lineage>
        <taxon>Bacteria</taxon>
        <taxon>Pseudomonadati</taxon>
        <taxon>Pseudomonadota</taxon>
        <taxon>Gammaproteobacteria</taxon>
        <taxon>Pseudomonadales</taxon>
        <taxon>Pseudomonadaceae</taxon>
        <taxon>Pseudomonas</taxon>
    </lineage>
</organism>
<dbReference type="PANTHER" id="PTHR48228">
    <property type="entry name" value="SUCCINYL-COA--D-CITRAMALATE COA-TRANSFERASE"/>
    <property type="match status" value="1"/>
</dbReference>
<dbReference type="InterPro" id="IPR003673">
    <property type="entry name" value="CoA-Trfase_fam_III"/>
</dbReference>
<accession>Q84HG4</accession>
<dbReference type="PANTHER" id="PTHR48228:SF5">
    <property type="entry name" value="ALPHA-METHYLACYL-COA RACEMASE"/>
    <property type="match status" value="1"/>
</dbReference>
<dbReference type="GO" id="GO:0003824">
    <property type="term" value="F:catalytic activity"/>
    <property type="evidence" value="ECO:0007669"/>
    <property type="project" value="InterPro"/>
</dbReference>
<dbReference type="EMBL" id="AY271621">
    <property type="protein sequence ID" value="AAL65280.1"/>
    <property type="molecule type" value="Genomic_DNA"/>
</dbReference>
<dbReference type="InterPro" id="IPR050509">
    <property type="entry name" value="CoA-transferase_III"/>
</dbReference>
<name>Q84HG4_PSEFL</name>
<dbReference type="AlphaFoldDB" id="Q84HG4"/>
<evidence type="ECO:0000313" key="1">
    <source>
        <dbReference type="EMBL" id="AAL65280.1"/>
    </source>
</evidence>
<reference evidence="1" key="1">
    <citation type="submission" date="2003-04" db="EMBL/GenBank/DDBJ databases">
        <authorList>
            <person name="Matthijs S.L.C."/>
        </authorList>
    </citation>
    <scope>NUCLEOTIDE SEQUENCE</scope>
    <source>
        <strain evidence="1">ATCC 17400</strain>
    </source>
</reference>
<dbReference type="Gene3D" id="3.40.50.10540">
    <property type="entry name" value="Crotonobetainyl-coa:carnitine coa-transferase, domain 1"/>
    <property type="match status" value="2"/>
</dbReference>
<sequence>MSLLKHLTLHLSASAWSAELAPVAEALARRLKAQGGQVATGGQTLCDDAGHQVQLHLRPWPAPSTVAASAALVEAVVGLTALHQRSSGEPLPLGVDYCATFTASLLLTAALASLLGQARGLPAARLAMSHGGAALLAIGQYLAMDSADGGYPPEPAPPADAVRPPFTSADGVVFELEALNPDAWLRFWQQAGVDIAVAGKGWRPFMQRYTRATAWLPAALMRAASEHDFAQLQAMAKEAGTALCALQRWQDCRNQPVFQPWIQSGGWRCTEFAPGPGVNGPDEQQPPQHAGLPLQGITVVECCRLIQGPLAGHVLRLLGATVIKVEPPGGDPMRGMPPMAGEISAHFDAINRGKQTVQIDLKAPTGRAELLALLAHADVFLHNWAPGRDEQLALQPHTLARLLPRLIYVSASGTGPAPTSDQPLGTDFMIQAYSGLAERIRQPHGAAGGALITLVDVLGAVAAAEGIVAALYARQRDGRGRYLDSCMAGAAALLLAGQPDGQAPEPAEAFACRDGWLMLDRAQSARGRDGLARLQADPGLAPWCAEQDTHACCRALQAMGVMAVAVTADLRQLPDLPLLAGALRQSAYLHVNNPWEISNL</sequence>
<proteinExistence type="predicted"/>
<dbReference type="InterPro" id="IPR023606">
    <property type="entry name" value="CoA-Trfase_III_dom_1_sf"/>
</dbReference>
<dbReference type="SUPFAM" id="SSF89796">
    <property type="entry name" value="CoA-transferase family III (CaiB/BaiF)"/>
    <property type="match status" value="2"/>
</dbReference>
<protein>
    <submittedName>
        <fullName evidence="1">QbsK</fullName>
    </submittedName>
</protein>